<proteinExistence type="predicted"/>
<protein>
    <submittedName>
        <fullName evidence="1">Uncharacterized protein</fullName>
    </submittedName>
</protein>
<dbReference type="EMBL" id="MU155153">
    <property type="protein sequence ID" value="KAF9483475.1"/>
    <property type="molecule type" value="Genomic_DNA"/>
</dbReference>
<keyword evidence="2" id="KW-1185">Reference proteome</keyword>
<reference evidence="1" key="1">
    <citation type="submission" date="2020-11" db="EMBL/GenBank/DDBJ databases">
        <authorList>
            <consortium name="DOE Joint Genome Institute"/>
            <person name="Ahrendt S."/>
            <person name="Riley R."/>
            <person name="Andreopoulos W."/>
            <person name="Labutti K."/>
            <person name="Pangilinan J."/>
            <person name="Ruiz-Duenas F.J."/>
            <person name="Barrasa J.M."/>
            <person name="Sanchez-Garcia M."/>
            <person name="Camarero S."/>
            <person name="Miyauchi S."/>
            <person name="Serrano A."/>
            <person name="Linde D."/>
            <person name="Babiker R."/>
            <person name="Drula E."/>
            <person name="Ayuso-Fernandez I."/>
            <person name="Pacheco R."/>
            <person name="Padilla G."/>
            <person name="Ferreira P."/>
            <person name="Barriuso J."/>
            <person name="Kellner H."/>
            <person name="Castanera R."/>
            <person name="Alfaro M."/>
            <person name="Ramirez L."/>
            <person name="Pisabarro A.G."/>
            <person name="Kuo A."/>
            <person name="Tritt A."/>
            <person name="Lipzen A."/>
            <person name="He G."/>
            <person name="Yan M."/>
            <person name="Ng V."/>
            <person name="Cullen D."/>
            <person name="Martin F."/>
            <person name="Rosso M.-N."/>
            <person name="Henrissat B."/>
            <person name="Hibbett D."/>
            <person name="Martinez A.T."/>
            <person name="Grigoriev I.V."/>
        </authorList>
    </citation>
    <scope>NUCLEOTIDE SEQUENCE</scope>
    <source>
        <strain evidence="1">CIRM-BRFM 674</strain>
    </source>
</reference>
<evidence type="ECO:0000313" key="1">
    <source>
        <dbReference type="EMBL" id="KAF9483475.1"/>
    </source>
</evidence>
<dbReference type="OrthoDB" id="3267419at2759"/>
<accession>A0A9P6D4W2</accession>
<dbReference type="Proteomes" id="UP000807469">
    <property type="component" value="Unassembled WGS sequence"/>
</dbReference>
<sequence length="252" mass="27636">MTAIRLSKKRTGYLVDLITPKNPVETFSSLISALRKNQHTKNLFASVLHIFEPCSEQSFLINSRMLSGRLQPGSHVVKKYTGSCVALPLFLRLQALEIEAVEKVPDKLQQILDCLQSLMTLDSLPASFSLPAGVTLESAVPLAAVLLDYPIAYIPSTSSNALSGVPLDLYECVLTFGNSDGATESDVKHNTHTIMKFSCPAKMGDKSPDRCLPEKLILQLKELFATRMHLIGDPSTAVDVVHSTRTLNHITF</sequence>
<comment type="caution">
    <text evidence="1">The sequence shown here is derived from an EMBL/GenBank/DDBJ whole genome shotgun (WGS) entry which is preliminary data.</text>
</comment>
<organism evidence="1 2">
    <name type="scientific">Pholiota conissans</name>
    <dbReference type="NCBI Taxonomy" id="109636"/>
    <lineage>
        <taxon>Eukaryota</taxon>
        <taxon>Fungi</taxon>
        <taxon>Dikarya</taxon>
        <taxon>Basidiomycota</taxon>
        <taxon>Agaricomycotina</taxon>
        <taxon>Agaricomycetes</taxon>
        <taxon>Agaricomycetidae</taxon>
        <taxon>Agaricales</taxon>
        <taxon>Agaricineae</taxon>
        <taxon>Strophariaceae</taxon>
        <taxon>Pholiota</taxon>
    </lineage>
</organism>
<name>A0A9P6D4W2_9AGAR</name>
<gene>
    <name evidence="1" type="ORF">BDN70DRAFT_799584</name>
</gene>
<dbReference type="AlphaFoldDB" id="A0A9P6D4W2"/>
<evidence type="ECO:0000313" key="2">
    <source>
        <dbReference type="Proteomes" id="UP000807469"/>
    </source>
</evidence>